<feature type="chain" id="PRO_5040323184" description="CFEM domain-containing protein" evidence="17">
    <location>
        <begin position="19"/>
        <end position="175"/>
    </location>
</feature>
<keyword evidence="6 15" id="KW-0349">Heme</keyword>
<evidence type="ECO:0000256" key="8">
    <source>
        <dbReference type="ARBA" id="ARBA00022723"/>
    </source>
</evidence>
<sequence>MMKRHTLALLATASLALAQSLSDLPSCAIPCLNDAIKQASTCATTDLACICKKFDKIQGAAAGCILGACGKDVALGKVLPVTQQLCAKQGGSGPININPQPGNSVSVPPQPVTQPGGHATTSMTLTSFATTPMATASPVSTASTDNPVSTAGAAVFGPVGEGLAVLIIAGGLALL</sequence>
<dbReference type="InterPro" id="IPR008427">
    <property type="entry name" value="Extracellular_membr_CFEM_dom"/>
</dbReference>
<comment type="similarity">
    <text evidence="3">Belongs to the RBT5 family.</text>
</comment>
<dbReference type="AlphaFoldDB" id="A0A9P7SDL8"/>
<keyword evidence="5" id="KW-0964">Secreted</keyword>
<feature type="signal peptide" evidence="17">
    <location>
        <begin position="1"/>
        <end position="18"/>
    </location>
</feature>
<evidence type="ECO:0000256" key="13">
    <source>
        <dbReference type="ARBA" id="ARBA00023180"/>
    </source>
</evidence>
<keyword evidence="10 15" id="KW-0408">Iron</keyword>
<evidence type="ECO:0000256" key="2">
    <source>
        <dbReference type="ARBA" id="ARBA00004613"/>
    </source>
</evidence>
<keyword evidence="14" id="KW-0449">Lipoprotein</keyword>
<dbReference type="GO" id="GO:0005886">
    <property type="term" value="C:plasma membrane"/>
    <property type="evidence" value="ECO:0007669"/>
    <property type="project" value="UniProtKB-SubCell"/>
</dbReference>
<dbReference type="SMART" id="SM00747">
    <property type="entry name" value="CFEM"/>
    <property type="match status" value="1"/>
</dbReference>
<evidence type="ECO:0000256" key="7">
    <source>
        <dbReference type="ARBA" id="ARBA00022622"/>
    </source>
</evidence>
<evidence type="ECO:0000256" key="4">
    <source>
        <dbReference type="ARBA" id="ARBA00022475"/>
    </source>
</evidence>
<evidence type="ECO:0000256" key="14">
    <source>
        <dbReference type="ARBA" id="ARBA00023288"/>
    </source>
</evidence>
<dbReference type="Proteomes" id="UP000706124">
    <property type="component" value="Unassembled WGS sequence"/>
</dbReference>
<evidence type="ECO:0000256" key="10">
    <source>
        <dbReference type="ARBA" id="ARBA00023004"/>
    </source>
</evidence>
<evidence type="ECO:0000313" key="20">
    <source>
        <dbReference type="Proteomes" id="UP000706124"/>
    </source>
</evidence>
<evidence type="ECO:0000256" key="1">
    <source>
        <dbReference type="ARBA" id="ARBA00004609"/>
    </source>
</evidence>
<evidence type="ECO:0000256" key="12">
    <source>
        <dbReference type="ARBA" id="ARBA00023157"/>
    </source>
</evidence>
<dbReference type="InterPro" id="IPR051735">
    <property type="entry name" value="CFEM_domain"/>
</dbReference>
<proteinExistence type="inferred from homology"/>
<evidence type="ECO:0000256" key="5">
    <source>
        <dbReference type="ARBA" id="ARBA00022525"/>
    </source>
</evidence>
<organism evidence="19 20">
    <name type="scientific">Claviceps pazoutovae</name>
    <dbReference type="NCBI Taxonomy" id="1649127"/>
    <lineage>
        <taxon>Eukaryota</taxon>
        <taxon>Fungi</taxon>
        <taxon>Dikarya</taxon>
        <taxon>Ascomycota</taxon>
        <taxon>Pezizomycotina</taxon>
        <taxon>Sordariomycetes</taxon>
        <taxon>Hypocreomycetidae</taxon>
        <taxon>Hypocreales</taxon>
        <taxon>Clavicipitaceae</taxon>
        <taxon>Claviceps</taxon>
    </lineage>
</organism>
<evidence type="ECO:0000256" key="15">
    <source>
        <dbReference type="PROSITE-ProRule" id="PRU01356"/>
    </source>
</evidence>
<accession>A0A9P7SDL8</accession>
<dbReference type="GO" id="GO:0046872">
    <property type="term" value="F:metal ion binding"/>
    <property type="evidence" value="ECO:0007669"/>
    <property type="project" value="UniProtKB-UniRule"/>
</dbReference>
<keyword evidence="11" id="KW-0472">Membrane</keyword>
<evidence type="ECO:0000256" key="17">
    <source>
        <dbReference type="SAM" id="SignalP"/>
    </source>
</evidence>
<feature type="region of interest" description="Disordered" evidence="16">
    <location>
        <begin position="97"/>
        <end position="118"/>
    </location>
</feature>
<name>A0A9P7SDL8_9HYPO</name>
<keyword evidence="4" id="KW-1003">Cell membrane</keyword>
<dbReference type="Pfam" id="PF05730">
    <property type="entry name" value="CFEM"/>
    <property type="match status" value="1"/>
</dbReference>
<reference evidence="19 20" key="1">
    <citation type="journal article" date="2020" name="bioRxiv">
        <title>Whole genome comparisons of ergot fungi reveals the divergence and evolution of species within the genus Claviceps are the result of varying mechanisms driving genome evolution and host range expansion.</title>
        <authorList>
            <person name="Wyka S.A."/>
            <person name="Mondo S.J."/>
            <person name="Liu M."/>
            <person name="Dettman J."/>
            <person name="Nalam V."/>
            <person name="Broders K.D."/>
        </authorList>
    </citation>
    <scope>NUCLEOTIDE SEQUENCE [LARGE SCALE GENOMIC DNA]</scope>
    <source>
        <strain evidence="19 20">CCC 1485</strain>
    </source>
</reference>
<keyword evidence="20" id="KW-1185">Reference proteome</keyword>
<evidence type="ECO:0000256" key="16">
    <source>
        <dbReference type="SAM" id="MobiDB-lite"/>
    </source>
</evidence>
<evidence type="ECO:0000313" key="19">
    <source>
        <dbReference type="EMBL" id="KAG5930837.1"/>
    </source>
</evidence>
<evidence type="ECO:0000256" key="9">
    <source>
        <dbReference type="ARBA" id="ARBA00022729"/>
    </source>
</evidence>
<dbReference type="EMBL" id="SRPO01000686">
    <property type="protein sequence ID" value="KAG5930837.1"/>
    <property type="molecule type" value="Genomic_DNA"/>
</dbReference>
<dbReference type="PROSITE" id="PS52012">
    <property type="entry name" value="CFEM"/>
    <property type="match status" value="1"/>
</dbReference>
<dbReference type="OrthoDB" id="3767534at2759"/>
<dbReference type="PANTHER" id="PTHR37928">
    <property type="entry name" value="CFEM DOMAIN PROTEIN (AFU_ORTHOLOGUE AFUA_6G14090)"/>
    <property type="match status" value="1"/>
</dbReference>
<dbReference type="GO" id="GO:0005576">
    <property type="term" value="C:extracellular region"/>
    <property type="evidence" value="ECO:0007669"/>
    <property type="project" value="UniProtKB-SubCell"/>
</dbReference>
<keyword evidence="13" id="KW-0325">Glycoprotein</keyword>
<feature type="binding site" description="axial binding residue" evidence="15">
    <location>
        <position position="46"/>
    </location>
    <ligand>
        <name>heme</name>
        <dbReference type="ChEBI" id="CHEBI:30413"/>
    </ligand>
    <ligandPart>
        <name>Fe</name>
        <dbReference type="ChEBI" id="CHEBI:18248"/>
    </ligandPart>
</feature>
<keyword evidence="7" id="KW-0336">GPI-anchor</keyword>
<keyword evidence="9 17" id="KW-0732">Signal</keyword>
<dbReference type="PANTHER" id="PTHR37928:SF2">
    <property type="entry name" value="GPI ANCHORED CFEM DOMAIN PROTEIN (AFU_ORTHOLOGUE AFUA_6G10580)"/>
    <property type="match status" value="1"/>
</dbReference>
<feature type="domain" description="CFEM" evidence="18">
    <location>
        <begin position="1"/>
        <end position="113"/>
    </location>
</feature>
<evidence type="ECO:0000256" key="11">
    <source>
        <dbReference type="ARBA" id="ARBA00023136"/>
    </source>
</evidence>
<comment type="subcellular location">
    <subcellularLocation>
        <location evidence="1">Cell membrane</location>
        <topology evidence="1">Lipid-anchor</topology>
        <topology evidence="1">GPI-anchor</topology>
    </subcellularLocation>
    <subcellularLocation>
        <location evidence="2">Secreted</location>
    </subcellularLocation>
</comment>
<comment type="caution">
    <text evidence="19">The sequence shown here is derived from an EMBL/GenBank/DDBJ whole genome shotgun (WGS) entry which is preliminary data.</text>
</comment>
<evidence type="ECO:0000256" key="6">
    <source>
        <dbReference type="ARBA" id="ARBA00022617"/>
    </source>
</evidence>
<protein>
    <recommendedName>
        <fullName evidence="18">CFEM domain-containing protein</fullName>
    </recommendedName>
</protein>
<dbReference type="GO" id="GO:0098552">
    <property type="term" value="C:side of membrane"/>
    <property type="evidence" value="ECO:0007669"/>
    <property type="project" value="UniProtKB-KW"/>
</dbReference>
<keyword evidence="8 15" id="KW-0479">Metal-binding</keyword>
<keyword evidence="12 15" id="KW-1015">Disulfide bond</keyword>
<evidence type="ECO:0000256" key="3">
    <source>
        <dbReference type="ARBA" id="ARBA00010031"/>
    </source>
</evidence>
<feature type="disulfide bond" evidence="15">
    <location>
        <begin position="42"/>
        <end position="49"/>
    </location>
</feature>
<comment type="caution">
    <text evidence="15">Lacks conserved residue(s) required for the propagation of feature annotation.</text>
</comment>
<evidence type="ECO:0000259" key="18">
    <source>
        <dbReference type="PROSITE" id="PS52012"/>
    </source>
</evidence>
<gene>
    <name evidence="19" type="ORF">E4U60_006764</name>
</gene>